<comment type="pathway">
    <text evidence="4">Lipid metabolism.</text>
</comment>
<evidence type="ECO:0000256" key="5">
    <source>
        <dbReference type="ARBA" id="ARBA00010185"/>
    </source>
</evidence>
<comment type="caution">
    <text evidence="20">The sequence shown here is derived from an EMBL/GenBank/DDBJ whole genome shotgun (WGS) entry which is preliminary data.</text>
</comment>
<dbReference type="AlphaFoldDB" id="A0A9D1M1F8"/>
<dbReference type="GO" id="GO:0016024">
    <property type="term" value="P:CDP-diacylglycerol biosynthetic process"/>
    <property type="evidence" value="ECO:0007669"/>
    <property type="project" value="TreeGrafter"/>
</dbReference>
<evidence type="ECO:0000256" key="19">
    <source>
        <dbReference type="SAM" id="Phobius"/>
    </source>
</evidence>
<feature type="transmembrane region" description="Helical" evidence="19">
    <location>
        <begin position="12"/>
        <end position="30"/>
    </location>
</feature>
<evidence type="ECO:0000256" key="10">
    <source>
        <dbReference type="ARBA" id="ARBA00022679"/>
    </source>
</evidence>
<comment type="catalytic activity">
    <reaction evidence="1 18">
        <text>a 1,2-diacyl-sn-glycero-3-phosphate + CTP + H(+) = a CDP-1,2-diacyl-sn-glycerol + diphosphate</text>
        <dbReference type="Rhea" id="RHEA:16229"/>
        <dbReference type="ChEBI" id="CHEBI:15378"/>
        <dbReference type="ChEBI" id="CHEBI:33019"/>
        <dbReference type="ChEBI" id="CHEBI:37563"/>
        <dbReference type="ChEBI" id="CHEBI:58332"/>
        <dbReference type="ChEBI" id="CHEBI:58608"/>
        <dbReference type="EC" id="2.7.7.41"/>
    </reaction>
</comment>
<feature type="transmembrane region" description="Helical" evidence="19">
    <location>
        <begin position="39"/>
        <end position="57"/>
    </location>
</feature>
<feature type="transmembrane region" description="Helical" evidence="19">
    <location>
        <begin position="63"/>
        <end position="83"/>
    </location>
</feature>
<comment type="similarity">
    <text evidence="5 18">Belongs to the CDS family.</text>
</comment>
<reference evidence="20" key="1">
    <citation type="submission" date="2020-10" db="EMBL/GenBank/DDBJ databases">
        <authorList>
            <person name="Gilroy R."/>
        </authorList>
    </citation>
    <scope>NUCLEOTIDE SEQUENCE</scope>
    <source>
        <strain evidence="20">CHK195-15760</strain>
    </source>
</reference>
<feature type="transmembrane region" description="Helical" evidence="19">
    <location>
        <begin position="122"/>
        <end position="140"/>
    </location>
</feature>
<feature type="transmembrane region" description="Helical" evidence="19">
    <location>
        <begin position="161"/>
        <end position="183"/>
    </location>
</feature>
<evidence type="ECO:0000256" key="14">
    <source>
        <dbReference type="ARBA" id="ARBA00023098"/>
    </source>
</evidence>
<dbReference type="EMBL" id="DVNH01000027">
    <property type="protein sequence ID" value="HIU51834.1"/>
    <property type="molecule type" value="Genomic_DNA"/>
</dbReference>
<evidence type="ECO:0000256" key="18">
    <source>
        <dbReference type="RuleBase" id="RU003938"/>
    </source>
</evidence>
<evidence type="ECO:0000256" key="13">
    <source>
        <dbReference type="ARBA" id="ARBA00022989"/>
    </source>
</evidence>
<evidence type="ECO:0000256" key="12">
    <source>
        <dbReference type="ARBA" id="ARBA00022695"/>
    </source>
</evidence>
<evidence type="ECO:0000256" key="17">
    <source>
        <dbReference type="ARBA" id="ARBA00023264"/>
    </source>
</evidence>
<keyword evidence="11 18" id="KW-0812">Transmembrane</keyword>
<evidence type="ECO:0000313" key="20">
    <source>
        <dbReference type="EMBL" id="HIU51834.1"/>
    </source>
</evidence>
<reference evidence="20" key="2">
    <citation type="journal article" date="2021" name="PeerJ">
        <title>Extensive microbial diversity within the chicken gut microbiome revealed by metagenomics and culture.</title>
        <authorList>
            <person name="Gilroy R."/>
            <person name="Ravi A."/>
            <person name="Getino M."/>
            <person name="Pursley I."/>
            <person name="Horton D.L."/>
            <person name="Alikhan N.F."/>
            <person name="Baker D."/>
            <person name="Gharbi K."/>
            <person name="Hall N."/>
            <person name="Watson M."/>
            <person name="Adriaenssens E.M."/>
            <person name="Foster-Nyarko E."/>
            <person name="Jarju S."/>
            <person name="Secka A."/>
            <person name="Antonio M."/>
            <person name="Oren A."/>
            <person name="Chaudhuri R.R."/>
            <person name="La Ragione R."/>
            <person name="Hildebrand F."/>
            <person name="Pallen M.J."/>
        </authorList>
    </citation>
    <scope>NUCLEOTIDE SEQUENCE</scope>
    <source>
        <strain evidence="20">CHK195-15760</strain>
    </source>
</reference>
<evidence type="ECO:0000256" key="2">
    <source>
        <dbReference type="ARBA" id="ARBA00004651"/>
    </source>
</evidence>
<evidence type="ECO:0000256" key="15">
    <source>
        <dbReference type="ARBA" id="ARBA00023136"/>
    </source>
</evidence>
<dbReference type="InterPro" id="IPR000374">
    <property type="entry name" value="PC_trans"/>
</dbReference>
<dbReference type="GO" id="GO:0005886">
    <property type="term" value="C:plasma membrane"/>
    <property type="evidence" value="ECO:0007669"/>
    <property type="project" value="UniProtKB-SubCell"/>
</dbReference>
<keyword evidence="10 18" id="KW-0808">Transferase</keyword>
<feature type="transmembrane region" description="Helical" evidence="19">
    <location>
        <begin position="95"/>
        <end position="116"/>
    </location>
</feature>
<evidence type="ECO:0000256" key="6">
    <source>
        <dbReference type="ARBA" id="ARBA00012487"/>
    </source>
</evidence>
<dbReference type="Pfam" id="PF01148">
    <property type="entry name" value="CTP_transf_1"/>
    <property type="match status" value="1"/>
</dbReference>
<feature type="transmembrane region" description="Helical" evidence="19">
    <location>
        <begin position="232"/>
        <end position="252"/>
    </location>
</feature>
<evidence type="ECO:0000256" key="7">
    <source>
        <dbReference type="ARBA" id="ARBA00019373"/>
    </source>
</evidence>
<keyword evidence="14" id="KW-0443">Lipid metabolism</keyword>
<dbReference type="Proteomes" id="UP000824093">
    <property type="component" value="Unassembled WGS sequence"/>
</dbReference>
<keyword evidence="15 19" id="KW-0472">Membrane</keyword>
<comment type="subcellular location">
    <subcellularLocation>
        <location evidence="2">Cell membrane</location>
        <topology evidence="2">Multi-pass membrane protein</topology>
    </subcellularLocation>
</comment>
<dbReference type="PANTHER" id="PTHR46382">
    <property type="entry name" value="PHOSPHATIDATE CYTIDYLYLTRANSFERASE"/>
    <property type="match status" value="1"/>
</dbReference>
<gene>
    <name evidence="20" type="ORF">IAB70_04335</name>
</gene>
<evidence type="ECO:0000256" key="9">
    <source>
        <dbReference type="ARBA" id="ARBA00022516"/>
    </source>
</evidence>
<evidence type="ECO:0000313" key="21">
    <source>
        <dbReference type="Proteomes" id="UP000824093"/>
    </source>
</evidence>
<evidence type="ECO:0000256" key="11">
    <source>
        <dbReference type="ARBA" id="ARBA00022692"/>
    </source>
</evidence>
<keyword evidence="16" id="KW-0594">Phospholipid biosynthesis</keyword>
<keyword evidence="9" id="KW-0444">Lipid biosynthesis</keyword>
<comment type="pathway">
    <text evidence="3 18">Phospholipid metabolism; CDP-diacylglycerol biosynthesis; CDP-diacylglycerol from sn-glycerol 3-phosphate: step 3/3.</text>
</comment>
<evidence type="ECO:0000256" key="3">
    <source>
        <dbReference type="ARBA" id="ARBA00005119"/>
    </source>
</evidence>
<proteinExistence type="inferred from homology"/>
<accession>A0A9D1M1F8</accession>
<keyword evidence="12 18" id="KW-0548">Nucleotidyltransferase</keyword>
<sequence length="253" mass="27988">MVALVLIFGNEYIIDIAFAIIAAMSLHEYFNSLKEKAKPVIWMGYVACAIIAFIHVIPRENLIHIIAVLVPSAILILFLQVILTNMKTNLKDIALTFFGICYIPLFLMFIPILRGVENGVLLIWYIILAAWGTDIFAYTAGRTIGKHKFSKISPNKTIEGCVGGIIGATVLILAYTWVINTFFGMQINYFAISGIGIILSVIGQIGDFAASSIKRYVGIKDFSNLIPGHGGMLDRIDSIIFISPFAYFLLMLI</sequence>
<evidence type="ECO:0000256" key="1">
    <source>
        <dbReference type="ARBA" id="ARBA00001698"/>
    </source>
</evidence>
<evidence type="ECO:0000256" key="8">
    <source>
        <dbReference type="ARBA" id="ARBA00022475"/>
    </source>
</evidence>
<dbReference type="PROSITE" id="PS01315">
    <property type="entry name" value="CDS"/>
    <property type="match status" value="1"/>
</dbReference>
<keyword evidence="17" id="KW-1208">Phospholipid metabolism</keyword>
<organism evidence="20 21">
    <name type="scientific">Candidatus Merdicola faecigallinarum</name>
    <dbReference type="NCBI Taxonomy" id="2840862"/>
    <lineage>
        <taxon>Bacteria</taxon>
        <taxon>Bacillati</taxon>
        <taxon>Bacillota</taxon>
        <taxon>Clostridia</taxon>
        <taxon>Candidatus Merdicola</taxon>
    </lineage>
</organism>
<name>A0A9D1M1F8_9FIRM</name>
<dbReference type="EC" id="2.7.7.41" evidence="6 18"/>
<evidence type="ECO:0000256" key="4">
    <source>
        <dbReference type="ARBA" id="ARBA00005189"/>
    </source>
</evidence>
<keyword evidence="13 19" id="KW-1133">Transmembrane helix</keyword>
<dbReference type="GO" id="GO:0004605">
    <property type="term" value="F:phosphatidate cytidylyltransferase activity"/>
    <property type="evidence" value="ECO:0007669"/>
    <property type="project" value="UniProtKB-EC"/>
</dbReference>
<dbReference type="PANTHER" id="PTHR46382:SF1">
    <property type="entry name" value="PHOSPHATIDATE CYTIDYLYLTRANSFERASE"/>
    <property type="match status" value="1"/>
</dbReference>
<keyword evidence="8" id="KW-1003">Cell membrane</keyword>
<evidence type="ECO:0000256" key="16">
    <source>
        <dbReference type="ARBA" id="ARBA00023209"/>
    </source>
</evidence>
<protein>
    <recommendedName>
        <fullName evidence="7 18">Phosphatidate cytidylyltransferase</fullName>
        <ecNumber evidence="6 18">2.7.7.41</ecNumber>
    </recommendedName>
</protein>
<feature type="transmembrane region" description="Helical" evidence="19">
    <location>
        <begin position="189"/>
        <end position="211"/>
    </location>
</feature>